<accession>A0A285UZG1</accession>
<evidence type="ECO:0000256" key="5">
    <source>
        <dbReference type="ARBA" id="ARBA00022741"/>
    </source>
</evidence>
<dbReference type="PANTHER" id="PTHR41523:SF8">
    <property type="entry name" value="ETHYLENE RESPONSE SENSOR PROTEIN"/>
    <property type="match status" value="1"/>
</dbReference>
<evidence type="ECO:0000256" key="2">
    <source>
        <dbReference type="ARBA" id="ARBA00012438"/>
    </source>
</evidence>
<feature type="compositionally biased region" description="Basic residues" evidence="8">
    <location>
        <begin position="15"/>
        <end position="24"/>
    </location>
</feature>
<evidence type="ECO:0000256" key="1">
    <source>
        <dbReference type="ARBA" id="ARBA00000085"/>
    </source>
</evidence>
<gene>
    <name evidence="9" type="ORF">SAMN05892877_12843</name>
</gene>
<feature type="compositionally biased region" description="Basic and acidic residues" evidence="8">
    <location>
        <begin position="25"/>
        <end position="42"/>
    </location>
</feature>
<evidence type="ECO:0000256" key="8">
    <source>
        <dbReference type="SAM" id="MobiDB-lite"/>
    </source>
</evidence>
<dbReference type="Proteomes" id="UP000219167">
    <property type="component" value="Unassembled WGS sequence"/>
</dbReference>
<organism evidence="9 10">
    <name type="scientific">Rhizobium subbaraonis</name>
    <dbReference type="NCBI Taxonomy" id="908946"/>
    <lineage>
        <taxon>Bacteria</taxon>
        <taxon>Pseudomonadati</taxon>
        <taxon>Pseudomonadota</taxon>
        <taxon>Alphaproteobacteria</taxon>
        <taxon>Hyphomicrobiales</taxon>
        <taxon>Rhizobiaceae</taxon>
        <taxon>Rhizobium/Agrobacterium group</taxon>
        <taxon>Rhizobium</taxon>
    </lineage>
</organism>
<dbReference type="Gene3D" id="3.30.565.10">
    <property type="entry name" value="Histidine kinase-like ATPase, C-terminal domain"/>
    <property type="match status" value="1"/>
</dbReference>
<sequence>MESGTKPIEAEPFRRPLRYSRRQRVNNDRDNPYRRAVTDPCRKPCRLSSTIRTFSSSDQSRRRPRSSADKTSMGEITVAHDIRHGLKANQQIRADGLRRRDTFDLGLVLNELCTNSVKYGSLGGDDGIVSLAWNISGQPESRTFHIRWDDPVTKVARAPSSSSNGFGTKLIQQLVVSKWHGTIDVQVHERYLMKIDIPLSSISDGTTH</sequence>
<keyword evidence="5" id="KW-0547">Nucleotide-binding</keyword>
<reference evidence="9 10" key="1">
    <citation type="submission" date="2017-08" db="EMBL/GenBank/DDBJ databases">
        <authorList>
            <person name="de Groot N.N."/>
        </authorList>
    </citation>
    <scope>NUCLEOTIDE SEQUENCE [LARGE SCALE GENOMIC DNA]</scope>
    <source>
        <strain evidence="9 10">JC85</strain>
    </source>
</reference>
<keyword evidence="6" id="KW-0418">Kinase</keyword>
<dbReference type="PANTHER" id="PTHR41523">
    <property type="entry name" value="TWO-COMPONENT SYSTEM SENSOR PROTEIN"/>
    <property type="match status" value="1"/>
</dbReference>
<dbReference type="SUPFAM" id="SSF55874">
    <property type="entry name" value="ATPase domain of HSP90 chaperone/DNA topoisomerase II/histidine kinase"/>
    <property type="match status" value="1"/>
</dbReference>
<dbReference type="GO" id="GO:0004673">
    <property type="term" value="F:protein histidine kinase activity"/>
    <property type="evidence" value="ECO:0007669"/>
    <property type="project" value="UniProtKB-EC"/>
</dbReference>
<dbReference type="EC" id="2.7.13.3" evidence="2"/>
<evidence type="ECO:0000313" key="9">
    <source>
        <dbReference type="EMBL" id="SOC47305.1"/>
    </source>
</evidence>
<dbReference type="AlphaFoldDB" id="A0A285UZG1"/>
<keyword evidence="7" id="KW-0067">ATP-binding</keyword>
<protein>
    <recommendedName>
        <fullName evidence="2">histidine kinase</fullName>
        <ecNumber evidence="2">2.7.13.3</ecNumber>
    </recommendedName>
</protein>
<evidence type="ECO:0000256" key="3">
    <source>
        <dbReference type="ARBA" id="ARBA00022553"/>
    </source>
</evidence>
<evidence type="ECO:0000256" key="4">
    <source>
        <dbReference type="ARBA" id="ARBA00022679"/>
    </source>
</evidence>
<evidence type="ECO:0000256" key="6">
    <source>
        <dbReference type="ARBA" id="ARBA00022777"/>
    </source>
</evidence>
<evidence type="ECO:0000313" key="10">
    <source>
        <dbReference type="Proteomes" id="UP000219167"/>
    </source>
</evidence>
<feature type="region of interest" description="Disordered" evidence="8">
    <location>
        <begin position="1"/>
        <end position="74"/>
    </location>
</feature>
<keyword evidence="10" id="KW-1185">Reference proteome</keyword>
<keyword evidence="3" id="KW-0597">Phosphoprotein</keyword>
<dbReference type="InterPro" id="IPR036890">
    <property type="entry name" value="HATPase_C_sf"/>
</dbReference>
<name>A0A285UZG1_9HYPH</name>
<evidence type="ECO:0000256" key="7">
    <source>
        <dbReference type="ARBA" id="ARBA00022840"/>
    </source>
</evidence>
<comment type="catalytic activity">
    <reaction evidence="1">
        <text>ATP + protein L-histidine = ADP + protein N-phospho-L-histidine.</text>
        <dbReference type="EC" id="2.7.13.3"/>
    </reaction>
</comment>
<proteinExistence type="predicted"/>
<dbReference type="GO" id="GO:0005524">
    <property type="term" value="F:ATP binding"/>
    <property type="evidence" value="ECO:0007669"/>
    <property type="project" value="UniProtKB-KW"/>
</dbReference>
<dbReference type="EMBL" id="OBQD01000028">
    <property type="protein sequence ID" value="SOC47305.1"/>
    <property type="molecule type" value="Genomic_DNA"/>
</dbReference>
<keyword evidence="4" id="KW-0808">Transferase</keyword>